<proteinExistence type="predicted"/>
<dbReference type="EMBL" id="BNAF01000006">
    <property type="protein sequence ID" value="GHE35876.1"/>
    <property type="molecule type" value="Genomic_DNA"/>
</dbReference>
<comment type="caution">
    <text evidence="1">The sequence shown here is derived from an EMBL/GenBank/DDBJ whole genome shotgun (WGS) entry which is preliminary data.</text>
</comment>
<evidence type="ECO:0008006" key="3">
    <source>
        <dbReference type="Google" id="ProtNLM"/>
    </source>
</evidence>
<organism evidence="1 2">
    <name type="scientific">Sphingobacterium griseoflavum</name>
    <dbReference type="NCBI Taxonomy" id="1474952"/>
    <lineage>
        <taxon>Bacteria</taxon>
        <taxon>Pseudomonadati</taxon>
        <taxon>Bacteroidota</taxon>
        <taxon>Sphingobacteriia</taxon>
        <taxon>Sphingobacteriales</taxon>
        <taxon>Sphingobacteriaceae</taxon>
        <taxon>Sphingobacterium</taxon>
    </lineage>
</organism>
<evidence type="ECO:0000313" key="1">
    <source>
        <dbReference type="EMBL" id="GHE35876.1"/>
    </source>
</evidence>
<evidence type="ECO:0000313" key="2">
    <source>
        <dbReference type="Proteomes" id="UP000620550"/>
    </source>
</evidence>
<keyword evidence="2" id="KW-1185">Reference proteome</keyword>
<name>A0ABQ3HVM4_9SPHI</name>
<gene>
    <name evidence="1" type="ORF">GCM10017764_19020</name>
</gene>
<reference evidence="2" key="1">
    <citation type="journal article" date="2019" name="Int. J. Syst. Evol. Microbiol.">
        <title>The Global Catalogue of Microorganisms (GCM) 10K type strain sequencing project: providing services to taxonomists for standard genome sequencing and annotation.</title>
        <authorList>
            <consortium name="The Broad Institute Genomics Platform"/>
            <consortium name="The Broad Institute Genome Sequencing Center for Infectious Disease"/>
            <person name="Wu L."/>
            <person name="Ma J."/>
        </authorList>
    </citation>
    <scope>NUCLEOTIDE SEQUENCE [LARGE SCALE GENOMIC DNA]</scope>
    <source>
        <strain evidence="2">CGMCC 1.12966</strain>
    </source>
</reference>
<protein>
    <recommendedName>
        <fullName evidence="3">Transposase</fullName>
    </recommendedName>
</protein>
<accession>A0ABQ3HVM4</accession>
<dbReference type="Proteomes" id="UP000620550">
    <property type="component" value="Unassembled WGS sequence"/>
</dbReference>
<sequence>MYLSVIYVDTKNKVSYTFIKTTRNKYSAEISTEIKGMSGKF</sequence>